<dbReference type="AlphaFoldDB" id="A0A0R1QSK1"/>
<dbReference type="SUPFAM" id="SSF53098">
    <property type="entry name" value="Ribonuclease H-like"/>
    <property type="match status" value="1"/>
</dbReference>
<protein>
    <submittedName>
        <fullName evidence="2">Transposase is4 family protein</fullName>
    </submittedName>
</protein>
<organism evidence="2 3">
    <name type="scientific">Lacticaseibacillus manihotivorans DSM 13343 = JCM 12514</name>
    <dbReference type="NCBI Taxonomy" id="1423769"/>
    <lineage>
        <taxon>Bacteria</taxon>
        <taxon>Bacillati</taxon>
        <taxon>Bacillota</taxon>
        <taxon>Bacilli</taxon>
        <taxon>Lactobacillales</taxon>
        <taxon>Lactobacillaceae</taxon>
        <taxon>Lacticaseibacillus</taxon>
    </lineage>
</organism>
<dbReference type="InterPro" id="IPR002559">
    <property type="entry name" value="Transposase_11"/>
</dbReference>
<feature type="domain" description="Transposase IS4-like" evidence="1">
    <location>
        <begin position="159"/>
        <end position="341"/>
    </location>
</feature>
<proteinExistence type="predicted"/>
<dbReference type="GO" id="GO:0004803">
    <property type="term" value="F:transposase activity"/>
    <property type="evidence" value="ECO:0007669"/>
    <property type="project" value="InterPro"/>
</dbReference>
<dbReference type="Proteomes" id="UP000051790">
    <property type="component" value="Unassembled WGS sequence"/>
</dbReference>
<dbReference type="EMBL" id="AZEU01000133">
    <property type="protein sequence ID" value="KRL45189.1"/>
    <property type="molecule type" value="Genomic_DNA"/>
</dbReference>
<comment type="caution">
    <text evidence="2">The sequence shown here is derived from an EMBL/GenBank/DDBJ whole genome shotgun (WGS) entry which is preliminary data.</text>
</comment>
<dbReference type="Gene3D" id="3.90.350.10">
    <property type="entry name" value="Transposase Inhibitor Protein From Tn5, Chain A, domain 1"/>
    <property type="match status" value="1"/>
</dbReference>
<keyword evidence="3" id="KW-1185">Reference proteome</keyword>
<evidence type="ECO:0000313" key="2">
    <source>
        <dbReference type="EMBL" id="KRL45189.1"/>
    </source>
</evidence>
<sequence length="411" mass="47387">MRSVIFQSKREIVKFSNQLTKGLSKPVAKFILDMVYGVAKGASPILSDISRSLGEEVPLSATIKRLSRNAASFNDFIKLDQNYLDLVQSQVEDDMLVMVDNSDITKPYGEQFEGLARVHDGSKGGTEKGYLTTNITIASPKTKHPIPIYSHLFSAEETDFVSANVETYKGLNRVKRLFNNKRYTVVMDRGYDANDIITFLSTEETDFIMRLTDKRWIKRKGKAYKVPELAQRHKGKIAFDSQIKGKNYHLKISHLKVTLPSFPKQSFYMVIVYGYGKKPMKLLTNKTISSKAAVLQIVKGYITRWRIEELFRVQKQEYGLEKVRTLTLNSIRLIHRLITYLLGHHAMRIEAAPLLNEIIYQRARCLRENVKFQLYRYIRGLTAILKDDLVGVRHYKHIEHRRNPGQLRLAI</sequence>
<evidence type="ECO:0000313" key="3">
    <source>
        <dbReference type="Proteomes" id="UP000051790"/>
    </source>
</evidence>
<accession>A0A0R1QSK1</accession>
<name>A0A0R1QSK1_9LACO</name>
<reference evidence="2 3" key="1">
    <citation type="journal article" date="2015" name="Genome Announc.">
        <title>Expanding the biotechnology potential of lactobacilli through comparative genomics of 213 strains and associated genera.</title>
        <authorList>
            <person name="Sun Z."/>
            <person name="Harris H.M."/>
            <person name="McCann A."/>
            <person name="Guo C."/>
            <person name="Argimon S."/>
            <person name="Zhang W."/>
            <person name="Yang X."/>
            <person name="Jeffery I.B."/>
            <person name="Cooney J.C."/>
            <person name="Kagawa T.F."/>
            <person name="Liu W."/>
            <person name="Song Y."/>
            <person name="Salvetti E."/>
            <person name="Wrobel A."/>
            <person name="Rasinkangas P."/>
            <person name="Parkhill J."/>
            <person name="Rea M.C."/>
            <person name="O'Sullivan O."/>
            <person name="Ritari J."/>
            <person name="Douillard F.P."/>
            <person name="Paul Ross R."/>
            <person name="Yang R."/>
            <person name="Briner A.E."/>
            <person name="Felis G.E."/>
            <person name="de Vos W.M."/>
            <person name="Barrangou R."/>
            <person name="Klaenhammer T.R."/>
            <person name="Caufield P.W."/>
            <person name="Cui Y."/>
            <person name="Zhang H."/>
            <person name="O'Toole P.W."/>
        </authorList>
    </citation>
    <scope>NUCLEOTIDE SEQUENCE [LARGE SCALE GENOMIC DNA]</scope>
    <source>
        <strain evidence="2 3">DSM 13343</strain>
    </source>
</reference>
<evidence type="ECO:0000259" key="1">
    <source>
        <dbReference type="Pfam" id="PF01609"/>
    </source>
</evidence>
<gene>
    <name evidence="2" type="ORF">FD01_GL000831</name>
</gene>
<dbReference type="Pfam" id="PF01609">
    <property type="entry name" value="DDE_Tnp_1"/>
    <property type="match status" value="1"/>
</dbReference>
<dbReference type="InterPro" id="IPR012337">
    <property type="entry name" value="RNaseH-like_sf"/>
</dbReference>
<dbReference type="GO" id="GO:0006313">
    <property type="term" value="P:DNA transposition"/>
    <property type="evidence" value="ECO:0007669"/>
    <property type="project" value="InterPro"/>
</dbReference>
<dbReference type="GO" id="GO:0003677">
    <property type="term" value="F:DNA binding"/>
    <property type="evidence" value="ECO:0007669"/>
    <property type="project" value="InterPro"/>
</dbReference>
<dbReference type="PATRIC" id="fig|1423769.4.peg.891"/>